<comment type="caution">
    <text evidence="3">The sequence shown here is derived from an EMBL/GenBank/DDBJ whole genome shotgun (WGS) entry which is preliminary data.</text>
</comment>
<evidence type="ECO:0000313" key="4">
    <source>
        <dbReference type="Proteomes" id="UP000320244"/>
    </source>
</evidence>
<dbReference type="NCBIfam" id="NF033748">
    <property type="entry name" value="class_F_sortase"/>
    <property type="match status" value="1"/>
</dbReference>
<evidence type="ECO:0000256" key="1">
    <source>
        <dbReference type="ARBA" id="ARBA00022801"/>
    </source>
</evidence>
<feature type="region of interest" description="Disordered" evidence="2">
    <location>
        <begin position="45"/>
        <end position="86"/>
    </location>
</feature>
<evidence type="ECO:0000256" key="2">
    <source>
        <dbReference type="SAM" id="MobiDB-lite"/>
    </source>
</evidence>
<keyword evidence="4" id="KW-1185">Reference proteome</keyword>
<name>A0A563E1J0_9MICO</name>
<protein>
    <submittedName>
        <fullName evidence="3">Class F sortase</fullName>
    </submittedName>
</protein>
<dbReference type="GO" id="GO:0016787">
    <property type="term" value="F:hydrolase activity"/>
    <property type="evidence" value="ECO:0007669"/>
    <property type="project" value="UniProtKB-KW"/>
</dbReference>
<feature type="compositionally biased region" description="Low complexity" evidence="2">
    <location>
        <begin position="62"/>
        <end position="78"/>
    </location>
</feature>
<reference evidence="3 4" key="1">
    <citation type="submission" date="2019-05" db="EMBL/GenBank/DDBJ databases">
        <authorList>
            <person name="Lee S.D."/>
        </authorList>
    </citation>
    <scope>NUCLEOTIDE SEQUENCE [LARGE SCALE GENOMIC DNA]</scope>
    <source>
        <strain evidence="3 4">C5-26</strain>
    </source>
</reference>
<keyword evidence="1" id="KW-0378">Hydrolase</keyword>
<dbReference type="OrthoDB" id="525039at2"/>
<proteinExistence type="predicted"/>
<dbReference type="AlphaFoldDB" id="A0A563E1J0"/>
<dbReference type="Pfam" id="PF04203">
    <property type="entry name" value="Sortase"/>
    <property type="match status" value="1"/>
</dbReference>
<accession>A0A563E1J0</accession>
<dbReference type="InterPro" id="IPR023365">
    <property type="entry name" value="Sortase_dom-sf"/>
</dbReference>
<dbReference type="EMBL" id="VCQV01000014">
    <property type="protein sequence ID" value="TWP36042.1"/>
    <property type="molecule type" value="Genomic_DNA"/>
</dbReference>
<sequence length="244" mass="24813">MSTKQLGYRGRHLMTAVAAALLAAAIILVIVASRAQVHAASPAASAANPAAEGNLPAPTVPGTPGARPSASSGSSASPSTPPVVGPVLPRSKPVALSIPAIGIKHAHLAGYGTNSTGAIGIPPATGGVPPGWYTGSPTPGQVGPSVIVGHIDSAADGPSIFFRLGQLKPGNTVQVTLADHTVATFRVDSLEKYPKNHFPTQKVYGNINHAGLRLITCAGQFDRAWGHYLDNVVVYAHLVSSHTS</sequence>
<dbReference type="SUPFAM" id="SSF63817">
    <property type="entry name" value="Sortase"/>
    <property type="match status" value="1"/>
</dbReference>
<dbReference type="CDD" id="cd05829">
    <property type="entry name" value="Sortase_F"/>
    <property type="match status" value="1"/>
</dbReference>
<dbReference type="InterPro" id="IPR005754">
    <property type="entry name" value="Sortase"/>
</dbReference>
<gene>
    <name evidence="3" type="ORF">FGL98_11360</name>
</gene>
<organism evidence="3 4">
    <name type="scientific">Leekyejoonella antrihumi</name>
    <dbReference type="NCBI Taxonomy" id="1660198"/>
    <lineage>
        <taxon>Bacteria</taxon>
        <taxon>Bacillati</taxon>
        <taxon>Actinomycetota</taxon>
        <taxon>Actinomycetes</taxon>
        <taxon>Micrococcales</taxon>
        <taxon>Dermacoccaceae</taxon>
        <taxon>Leekyejoonella</taxon>
    </lineage>
</organism>
<dbReference type="RefSeq" id="WP_146316884.1">
    <property type="nucleotide sequence ID" value="NZ_VCQV01000014.1"/>
</dbReference>
<reference evidence="3 4" key="2">
    <citation type="submission" date="2019-08" db="EMBL/GenBank/DDBJ databases">
        <title>Jejuicoccus antrihumi gen. nov., sp. nov., a new member of the family Dermacoccaceae isolated from a cave.</title>
        <authorList>
            <person name="Schumann P."/>
            <person name="Kim I.S."/>
        </authorList>
    </citation>
    <scope>NUCLEOTIDE SEQUENCE [LARGE SCALE GENOMIC DNA]</scope>
    <source>
        <strain evidence="3 4">C5-26</strain>
    </source>
</reference>
<dbReference type="InterPro" id="IPR042001">
    <property type="entry name" value="Sortase_F"/>
</dbReference>
<evidence type="ECO:0000313" key="3">
    <source>
        <dbReference type="EMBL" id="TWP36042.1"/>
    </source>
</evidence>
<dbReference type="Proteomes" id="UP000320244">
    <property type="component" value="Unassembled WGS sequence"/>
</dbReference>
<dbReference type="Gene3D" id="2.40.260.10">
    <property type="entry name" value="Sortase"/>
    <property type="match status" value="1"/>
</dbReference>